<dbReference type="Gene3D" id="3.30.460.10">
    <property type="entry name" value="Beta Polymerase, domain 2"/>
    <property type="match status" value="1"/>
</dbReference>
<dbReference type="HAMAP" id="MF_01477">
    <property type="entry name" value="Iojap_RsfS"/>
    <property type="match status" value="1"/>
</dbReference>
<dbReference type="InterPro" id="IPR004394">
    <property type="entry name" value="Iojap/RsfS/C7orf30"/>
</dbReference>
<evidence type="ECO:0000313" key="3">
    <source>
        <dbReference type="EMBL" id="MEN2765922.1"/>
    </source>
</evidence>
<dbReference type="EMBL" id="JBDIML010000001">
    <property type="protein sequence ID" value="MEN2765922.1"/>
    <property type="molecule type" value="Genomic_DNA"/>
</dbReference>
<keyword evidence="4" id="KW-1185">Reference proteome</keyword>
<keyword evidence="2" id="KW-0810">Translation regulation</keyword>
<keyword evidence="2" id="KW-0678">Repressor</keyword>
<reference evidence="3 4" key="1">
    <citation type="submission" date="2024-05" db="EMBL/GenBank/DDBJ databases">
        <authorList>
            <person name="Haq I."/>
            <person name="Ullah Z."/>
            <person name="Ahmad R."/>
            <person name="Li M."/>
            <person name="Tong Y."/>
        </authorList>
    </citation>
    <scope>NUCLEOTIDE SEQUENCE [LARGE SCALE GENOMIC DNA]</scope>
    <source>
        <strain evidence="3 4">16A2E</strain>
    </source>
</reference>
<sequence>MEVIILTKNSLEILNLAAEACDDKRAEDIMALDMEQVSLVADYFLICHGTNERQVQSIARAVKDKMEENDIAVKRLEGLEQARWVLVDLGDIVCHVFHIDERQYYNLERLWGDASQVPLEVGQ</sequence>
<dbReference type="PANTHER" id="PTHR21043">
    <property type="entry name" value="IOJAP SUPERFAMILY ORTHOLOG"/>
    <property type="match status" value="1"/>
</dbReference>
<evidence type="ECO:0000313" key="4">
    <source>
        <dbReference type="Proteomes" id="UP001444625"/>
    </source>
</evidence>
<name>A0ABU9XCD7_9BACI</name>
<evidence type="ECO:0000256" key="1">
    <source>
        <dbReference type="ARBA" id="ARBA00010574"/>
    </source>
</evidence>
<comment type="function">
    <text evidence="2">Functions as a ribosomal silencing factor. Interacts with ribosomal protein uL14 (rplN), blocking formation of intersubunit bridge B8. Prevents association of the 30S and 50S ribosomal subunits and the formation of functional ribosomes, thus repressing translation.</text>
</comment>
<dbReference type="Pfam" id="PF02410">
    <property type="entry name" value="RsfS"/>
    <property type="match status" value="1"/>
</dbReference>
<organism evidence="3 4">
    <name type="scientific">Ornithinibacillus xuwenensis</name>
    <dbReference type="NCBI Taxonomy" id="3144668"/>
    <lineage>
        <taxon>Bacteria</taxon>
        <taxon>Bacillati</taxon>
        <taxon>Bacillota</taxon>
        <taxon>Bacilli</taxon>
        <taxon>Bacillales</taxon>
        <taxon>Bacillaceae</taxon>
        <taxon>Ornithinibacillus</taxon>
    </lineage>
</organism>
<accession>A0ABU9XCD7</accession>
<evidence type="ECO:0000256" key="2">
    <source>
        <dbReference type="HAMAP-Rule" id="MF_01477"/>
    </source>
</evidence>
<proteinExistence type="inferred from homology"/>
<dbReference type="SUPFAM" id="SSF81301">
    <property type="entry name" value="Nucleotidyltransferase"/>
    <property type="match status" value="1"/>
</dbReference>
<comment type="subunit">
    <text evidence="2">Interacts with ribosomal protein uL14 (rplN).</text>
</comment>
<comment type="caution">
    <text evidence="3">The sequence shown here is derived from an EMBL/GenBank/DDBJ whole genome shotgun (WGS) entry which is preliminary data.</text>
</comment>
<keyword evidence="2" id="KW-0963">Cytoplasm</keyword>
<dbReference type="PANTHER" id="PTHR21043:SF0">
    <property type="entry name" value="MITOCHONDRIAL ASSEMBLY OF RIBOSOMAL LARGE SUBUNIT PROTEIN 1"/>
    <property type="match status" value="1"/>
</dbReference>
<comment type="subcellular location">
    <subcellularLocation>
        <location evidence="2">Cytoplasm</location>
    </subcellularLocation>
</comment>
<gene>
    <name evidence="2 3" type="primary">rsfS</name>
    <name evidence="3" type="ORF">ABC228_01865</name>
</gene>
<dbReference type="RefSeq" id="WP_345823392.1">
    <property type="nucleotide sequence ID" value="NZ_JBDIML010000001.1"/>
</dbReference>
<dbReference type="InterPro" id="IPR043519">
    <property type="entry name" value="NT_sf"/>
</dbReference>
<dbReference type="NCBIfam" id="TIGR00090">
    <property type="entry name" value="rsfS_iojap_ybeB"/>
    <property type="match status" value="1"/>
</dbReference>
<comment type="similarity">
    <text evidence="1 2">Belongs to the Iojap/RsfS family.</text>
</comment>
<protein>
    <recommendedName>
        <fullName evidence="2">Ribosomal silencing factor RsfS</fullName>
    </recommendedName>
</protein>
<dbReference type="Proteomes" id="UP001444625">
    <property type="component" value="Unassembled WGS sequence"/>
</dbReference>